<dbReference type="AlphaFoldDB" id="A0A834WQH1"/>
<gene>
    <name evidence="1" type="ORF">G2W53_012196</name>
</gene>
<proteinExistence type="predicted"/>
<protein>
    <submittedName>
        <fullName evidence="1">Uncharacterized protein</fullName>
    </submittedName>
</protein>
<reference evidence="1" key="1">
    <citation type="submission" date="2020-09" db="EMBL/GenBank/DDBJ databases">
        <title>Genome-Enabled Discovery of Anthraquinone Biosynthesis in Senna tora.</title>
        <authorList>
            <person name="Kang S.-H."/>
            <person name="Pandey R.P."/>
            <person name="Lee C.-M."/>
            <person name="Sim J.-S."/>
            <person name="Jeong J.-T."/>
            <person name="Choi B.-S."/>
            <person name="Jung M."/>
            <person name="Ginzburg D."/>
            <person name="Zhao K."/>
            <person name="Won S.Y."/>
            <person name="Oh T.-J."/>
            <person name="Yu Y."/>
            <person name="Kim N.-H."/>
            <person name="Lee O.R."/>
            <person name="Lee T.-H."/>
            <person name="Bashyal P."/>
            <person name="Kim T.-S."/>
            <person name="Lee W.-H."/>
            <person name="Kawkins C."/>
            <person name="Kim C.-K."/>
            <person name="Kim J.S."/>
            <person name="Ahn B.O."/>
            <person name="Rhee S.Y."/>
            <person name="Sohng J.K."/>
        </authorList>
    </citation>
    <scope>NUCLEOTIDE SEQUENCE</scope>
    <source>
        <tissue evidence="1">Leaf</tissue>
    </source>
</reference>
<organism evidence="1 2">
    <name type="scientific">Senna tora</name>
    <dbReference type="NCBI Taxonomy" id="362788"/>
    <lineage>
        <taxon>Eukaryota</taxon>
        <taxon>Viridiplantae</taxon>
        <taxon>Streptophyta</taxon>
        <taxon>Embryophyta</taxon>
        <taxon>Tracheophyta</taxon>
        <taxon>Spermatophyta</taxon>
        <taxon>Magnoliopsida</taxon>
        <taxon>eudicotyledons</taxon>
        <taxon>Gunneridae</taxon>
        <taxon>Pentapetalae</taxon>
        <taxon>rosids</taxon>
        <taxon>fabids</taxon>
        <taxon>Fabales</taxon>
        <taxon>Fabaceae</taxon>
        <taxon>Caesalpinioideae</taxon>
        <taxon>Cassia clade</taxon>
        <taxon>Senna</taxon>
    </lineage>
</organism>
<accession>A0A834WQH1</accession>
<sequence length="42" mass="4543">MGSMKRIMKPIRSTASLRLAIPPSGTFQNAKPVFVLHSSLSS</sequence>
<name>A0A834WQH1_9FABA</name>
<dbReference type="Proteomes" id="UP000634136">
    <property type="component" value="Unassembled WGS sequence"/>
</dbReference>
<evidence type="ECO:0000313" key="2">
    <source>
        <dbReference type="Proteomes" id="UP000634136"/>
    </source>
</evidence>
<comment type="caution">
    <text evidence="1">The sequence shown here is derived from an EMBL/GenBank/DDBJ whole genome shotgun (WGS) entry which is preliminary data.</text>
</comment>
<evidence type="ECO:0000313" key="1">
    <source>
        <dbReference type="EMBL" id="KAF7829863.1"/>
    </source>
</evidence>
<keyword evidence="2" id="KW-1185">Reference proteome</keyword>
<dbReference type="EMBL" id="JAAIUW010000005">
    <property type="protein sequence ID" value="KAF7829863.1"/>
    <property type="molecule type" value="Genomic_DNA"/>
</dbReference>